<evidence type="ECO:0000313" key="1">
    <source>
        <dbReference type="EMBL" id="MEO1770194.1"/>
    </source>
</evidence>
<protein>
    <submittedName>
        <fullName evidence="1">Uncharacterized protein</fullName>
    </submittedName>
</protein>
<name>A0ABV0ENJ6_9ENTE</name>
<keyword evidence="2" id="KW-1185">Reference proteome</keyword>
<reference evidence="1 2" key="1">
    <citation type="submission" date="2021-03" db="EMBL/GenBank/DDBJ databases">
        <authorList>
            <person name="Gilmore M.S."/>
            <person name="Schwartzman J."/>
            <person name="Van Tyne D."/>
            <person name="Martin M."/>
            <person name="Earl A.M."/>
            <person name="Manson A.L."/>
            <person name="Straub T."/>
            <person name="Salamzade R."/>
            <person name="Saavedra J."/>
            <person name="Lebreton F."/>
            <person name="Prichula J."/>
            <person name="Schaufler K."/>
            <person name="Gaca A."/>
            <person name="Sgardioli B."/>
            <person name="Wagenaar J."/>
            <person name="Strong T."/>
        </authorList>
    </citation>
    <scope>NUCLEOTIDE SEQUENCE [LARGE SCALE GENOMIC DNA]</scope>
    <source>
        <strain evidence="1 2">665A</strain>
    </source>
</reference>
<gene>
    <name evidence="1" type="ORF">JZO67_002145</name>
</gene>
<dbReference type="RefSeq" id="WP_207703609.1">
    <property type="nucleotide sequence ID" value="NZ_JAFREL020000001.1"/>
</dbReference>
<dbReference type="Proteomes" id="UP000664357">
    <property type="component" value="Unassembled WGS sequence"/>
</dbReference>
<evidence type="ECO:0000313" key="2">
    <source>
        <dbReference type="Proteomes" id="UP000664357"/>
    </source>
</evidence>
<comment type="caution">
    <text evidence="1">The sequence shown here is derived from an EMBL/GenBank/DDBJ whole genome shotgun (WGS) entry which is preliminary data.</text>
</comment>
<accession>A0ABV0ENJ6</accession>
<reference evidence="1 2" key="2">
    <citation type="submission" date="2024-02" db="EMBL/GenBank/DDBJ databases">
        <title>The Genome Sequence of Enterococcus sp. DIV0159.</title>
        <authorList>
            <person name="Earl A."/>
            <person name="Manson A."/>
            <person name="Gilmore M."/>
            <person name="Sanders J."/>
            <person name="Shea T."/>
            <person name="Howe W."/>
            <person name="Livny J."/>
            <person name="Cuomo C."/>
            <person name="Neafsey D."/>
            <person name="Birren B."/>
        </authorList>
    </citation>
    <scope>NUCLEOTIDE SEQUENCE [LARGE SCALE GENOMIC DNA]</scope>
    <source>
        <strain evidence="1 2">665A</strain>
    </source>
</reference>
<dbReference type="EMBL" id="JAFREL020000001">
    <property type="protein sequence ID" value="MEO1770194.1"/>
    <property type="molecule type" value="Genomic_DNA"/>
</dbReference>
<proteinExistence type="predicted"/>
<organism evidence="1 2">
    <name type="scientific">Candidatus Enterococcus ferrettii</name>
    <dbReference type="NCBI Taxonomy" id="2815324"/>
    <lineage>
        <taxon>Bacteria</taxon>
        <taxon>Bacillati</taxon>
        <taxon>Bacillota</taxon>
        <taxon>Bacilli</taxon>
        <taxon>Lactobacillales</taxon>
        <taxon>Enterococcaceae</taxon>
        <taxon>Enterococcus</taxon>
    </lineage>
</organism>
<sequence>MTFTRKNLSYRVTLDTEQNVFIIFDEQDERRFATGTTIEKAVAKLEQNG</sequence>